<gene>
    <name evidence="2" type="ORF">N7449_004108</name>
</gene>
<dbReference type="OrthoDB" id="4177740at2759"/>
<reference evidence="2" key="1">
    <citation type="submission" date="2022-11" db="EMBL/GenBank/DDBJ databases">
        <authorList>
            <person name="Petersen C."/>
        </authorList>
    </citation>
    <scope>NUCLEOTIDE SEQUENCE</scope>
    <source>
        <strain evidence="2">IBT 20477</strain>
    </source>
</reference>
<name>A0A9W9MY62_9EURO</name>
<dbReference type="AlphaFoldDB" id="A0A9W9MY62"/>
<evidence type="ECO:0000256" key="1">
    <source>
        <dbReference type="SAM" id="MobiDB-lite"/>
    </source>
</evidence>
<comment type="caution">
    <text evidence="2">The sequence shown here is derived from an EMBL/GenBank/DDBJ whole genome shotgun (WGS) entry which is preliminary data.</text>
</comment>
<sequence length="423" mass="47513">METAYITLHLVIVDPKDYQLPYHLFDISINSHFDFTSSHLIIMPTSFPTLGFGAGERAAANLQARGQVIAKVENIYRDIELYPSANIHPTSYGFLGIDCRPLELDEDGKHLEIPDSDPSSPIFFEPQGAAWVPDVCETDPKVTADLREITDEWENAKNDPLVQSLHSQVWYVFLGLERMFFQFRREFDLQGDGESLPNLRQVSKWVKSSTIVPSVIADRFYPAIWGSMRCSPAAAFVPKELVYPKGTPPHTLIHILIEQEPSETLTRAEVMILTATMITRLEGEDCLEYDAIPVMAITIFGQMKARVIEAHCTPQLLVIKKTDLLDFSTNKVANKNMDILLGFMCADLVENAREPTVPTEIPKVCNTDTVDLGNMLTMNQSSRKADKVKVARGGTLRRMFQKMKMSPRVDPEAEGGHSQRVGQ</sequence>
<proteinExistence type="predicted"/>
<evidence type="ECO:0000313" key="2">
    <source>
        <dbReference type="EMBL" id="KAJ5209729.1"/>
    </source>
</evidence>
<keyword evidence="3" id="KW-1185">Reference proteome</keyword>
<feature type="region of interest" description="Disordered" evidence="1">
    <location>
        <begin position="404"/>
        <end position="423"/>
    </location>
</feature>
<protein>
    <submittedName>
        <fullName evidence="2">Uncharacterized protein</fullName>
    </submittedName>
</protein>
<reference evidence="2" key="2">
    <citation type="journal article" date="2023" name="IMA Fungus">
        <title>Comparative genomic study of the Penicillium genus elucidates a diverse pangenome and 15 lateral gene transfer events.</title>
        <authorList>
            <person name="Petersen C."/>
            <person name="Sorensen T."/>
            <person name="Nielsen M.R."/>
            <person name="Sondergaard T.E."/>
            <person name="Sorensen J.L."/>
            <person name="Fitzpatrick D.A."/>
            <person name="Frisvad J.C."/>
            <person name="Nielsen K.L."/>
        </authorList>
    </citation>
    <scope>NUCLEOTIDE SEQUENCE</scope>
    <source>
        <strain evidence="2">IBT 20477</strain>
    </source>
</reference>
<dbReference type="Proteomes" id="UP001150942">
    <property type="component" value="Unassembled WGS sequence"/>
</dbReference>
<organism evidence="2 3">
    <name type="scientific">Penicillium cf. viridicatum</name>
    <dbReference type="NCBI Taxonomy" id="2972119"/>
    <lineage>
        <taxon>Eukaryota</taxon>
        <taxon>Fungi</taxon>
        <taxon>Dikarya</taxon>
        <taxon>Ascomycota</taxon>
        <taxon>Pezizomycotina</taxon>
        <taxon>Eurotiomycetes</taxon>
        <taxon>Eurotiomycetidae</taxon>
        <taxon>Eurotiales</taxon>
        <taxon>Aspergillaceae</taxon>
        <taxon>Penicillium</taxon>
    </lineage>
</organism>
<feature type="compositionally biased region" description="Basic and acidic residues" evidence="1">
    <location>
        <begin position="407"/>
        <end position="417"/>
    </location>
</feature>
<accession>A0A9W9MY62</accession>
<evidence type="ECO:0000313" key="3">
    <source>
        <dbReference type="Proteomes" id="UP001150942"/>
    </source>
</evidence>
<dbReference type="EMBL" id="JAPQKQ010000002">
    <property type="protein sequence ID" value="KAJ5209729.1"/>
    <property type="molecule type" value="Genomic_DNA"/>
</dbReference>